<evidence type="ECO:0000256" key="1">
    <source>
        <dbReference type="ARBA" id="ARBA00010457"/>
    </source>
</evidence>
<evidence type="ECO:0000313" key="4">
    <source>
        <dbReference type="Proteomes" id="UP001519064"/>
    </source>
</evidence>
<comment type="similarity">
    <text evidence="1">Belongs to the Cu-Zn superoxide dismutase family.</text>
</comment>
<keyword evidence="4" id="KW-1185">Reference proteome</keyword>
<name>A0ABS3XML3_9ACTN</name>
<feature type="region of interest" description="Disordered" evidence="2">
    <location>
        <begin position="169"/>
        <end position="203"/>
    </location>
</feature>
<feature type="region of interest" description="Disordered" evidence="2">
    <location>
        <begin position="50"/>
        <end position="69"/>
    </location>
</feature>
<reference evidence="3 4" key="1">
    <citation type="submission" date="2020-11" db="EMBL/GenBank/DDBJ databases">
        <title>Streptomyces spirodelae sp. nov., isolated from duckweed.</title>
        <authorList>
            <person name="Saimee Y."/>
            <person name="Duangmal K."/>
        </authorList>
    </citation>
    <scope>NUCLEOTIDE SEQUENCE [LARGE SCALE GENOMIC DNA]</scope>
    <source>
        <strain evidence="3 4">S16-07</strain>
    </source>
</reference>
<dbReference type="InterPro" id="IPR036423">
    <property type="entry name" value="SOD-like_Cu/Zn_dom_sf"/>
</dbReference>
<proteinExistence type="inferred from homology"/>
<dbReference type="Gene3D" id="2.60.40.200">
    <property type="entry name" value="Superoxide dismutase, copper/zinc binding domain"/>
    <property type="match status" value="1"/>
</dbReference>
<feature type="compositionally biased region" description="Basic and acidic residues" evidence="2">
    <location>
        <begin position="88"/>
        <end position="99"/>
    </location>
</feature>
<evidence type="ECO:0000313" key="3">
    <source>
        <dbReference type="EMBL" id="MBO8196237.1"/>
    </source>
</evidence>
<dbReference type="EMBL" id="JADKMA010000270">
    <property type="protein sequence ID" value="MBO8196237.1"/>
    <property type="molecule type" value="Genomic_DNA"/>
</dbReference>
<dbReference type="SUPFAM" id="SSF49329">
    <property type="entry name" value="Cu,Zn superoxide dismutase-like"/>
    <property type="match status" value="1"/>
</dbReference>
<evidence type="ECO:0000256" key="2">
    <source>
        <dbReference type="SAM" id="MobiDB-lite"/>
    </source>
</evidence>
<feature type="region of interest" description="Disordered" evidence="2">
    <location>
        <begin position="77"/>
        <end position="103"/>
    </location>
</feature>
<comment type="caution">
    <text evidence="3">The sequence shown here is derived from an EMBL/GenBank/DDBJ whole genome shotgun (WGS) entry which is preliminary data.</text>
</comment>
<sequence>MEFKRLTGILERLGDDDLLKDLRDLPKAFEDAELGGVRVHVGSGEVEITGTPGHRLFQPGPGAAGSSDPVIRHTSEADGASGEITTYESHKSSGAHEESGPGEGNRAAILVRYDQFSPANAFLRPDAVTYDRSKVPAGAGIMVARKATGHGTTVRLQVRGLLPDRTYGAHVHTKPCGARPDDSGPHYQHRKDPVQPSTNPRYANPRNEVWLDFTTDGQGSGGAVSRHSWTFREGEAGSVVLHEKGTSSKPGHAGQAGARVACFSVPLSGS</sequence>
<dbReference type="Proteomes" id="UP001519064">
    <property type="component" value="Unassembled WGS sequence"/>
</dbReference>
<accession>A0ABS3XML3</accession>
<gene>
    <name evidence="3" type="ORF">ITI46_32025</name>
</gene>
<organism evidence="3 4">
    <name type="scientific">Streptomyces oryzae</name>
    <dbReference type="NCBI Taxonomy" id="1434886"/>
    <lineage>
        <taxon>Bacteria</taxon>
        <taxon>Bacillati</taxon>
        <taxon>Actinomycetota</taxon>
        <taxon>Actinomycetes</taxon>
        <taxon>Kitasatosporales</taxon>
        <taxon>Streptomycetaceae</taxon>
        <taxon>Streptomyces</taxon>
    </lineage>
</organism>
<protein>
    <submittedName>
        <fullName evidence="3">Superoxide dismutase family protein</fullName>
    </submittedName>
</protein>